<dbReference type="PANTHER" id="PTHR46806:SF5">
    <property type="entry name" value="F5_8 TYPE C DOMAIN-CONTAINING PROTEIN"/>
    <property type="match status" value="1"/>
</dbReference>
<protein>
    <submittedName>
        <fullName evidence="9">EGF-like repeat and discoidin I-like domain-containing protein 3</fullName>
    </submittedName>
</protein>
<evidence type="ECO:0000256" key="6">
    <source>
        <dbReference type="ARBA" id="ARBA00023157"/>
    </source>
</evidence>
<dbReference type="OrthoDB" id="9973968at2759"/>
<evidence type="ECO:0000256" key="3">
    <source>
        <dbReference type="ARBA" id="ARBA00022525"/>
    </source>
</evidence>
<dbReference type="GO" id="GO:0005576">
    <property type="term" value="C:extracellular region"/>
    <property type="evidence" value="ECO:0007669"/>
    <property type="project" value="UniProtKB-SubCell"/>
</dbReference>
<dbReference type="Gene3D" id="2.60.120.260">
    <property type="entry name" value="Galactose-binding domain-like"/>
    <property type="match status" value="1"/>
</dbReference>
<dbReference type="GO" id="GO:0012505">
    <property type="term" value="C:endomembrane system"/>
    <property type="evidence" value="ECO:0007669"/>
    <property type="project" value="UniProtKB-SubCell"/>
</dbReference>
<dbReference type="SMART" id="SM00231">
    <property type="entry name" value="FA58C"/>
    <property type="match status" value="1"/>
</dbReference>
<evidence type="ECO:0000259" key="7">
    <source>
        <dbReference type="PROSITE" id="PS50022"/>
    </source>
</evidence>
<accession>A0A8B7Z1Q3</accession>
<organism evidence="8 9">
    <name type="scientific">Acanthaster planci</name>
    <name type="common">Crown-of-thorns starfish</name>
    <dbReference type="NCBI Taxonomy" id="133434"/>
    <lineage>
        <taxon>Eukaryota</taxon>
        <taxon>Metazoa</taxon>
        <taxon>Echinodermata</taxon>
        <taxon>Eleutherozoa</taxon>
        <taxon>Asterozoa</taxon>
        <taxon>Asteroidea</taxon>
        <taxon>Valvatacea</taxon>
        <taxon>Valvatida</taxon>
        <taxon>Acanthasteridae</taxon>
        <taxon>Acanthaster</taxon>
    </lineage>
</organism>
<evidence type="ECO:0000256" key="4">
    <source>
        <dbReference type="ARBA" id="ARBA00022889"/>
    </source>
</evidence>
<dbReference type="SUPFAM" id="SSF49785">
    <property type="entry name" value="Galactose-binding domain-like"/>
    <property type="match status" value="1"/>
</dbReference>
<dbReference type="InterPro" id="IPR050633">
    <property type="entry name" value="Neuropilin_MCO_CoagFactor"/>
</dbReference>
<evidence type="ECO:0000313" key="8">
    <source>
        <dbReference type="Proteomes" id="UP000694845"/>
    </source>
</evidence>
<keyword evidence="8" id="KW-1185">Reference proteome</keyword>
<comment type="subcellular location">
    <subcellularLocation>
        <location evidence="1">Endomembrane system</location>
        <topology evidence="1">Peripheral membrane protein</topology>
    </subcellularLocation>
    <subcellularLocation>
        <location evidence="2">Secreted</location>
    </subcellularLocation>
</comment>
<name>A0A8B7Z1Q3_ACAPL</name>
<keyword evidence="4" id="KW-0130">Cell adhesion</keyword>
<gene>
    <name evidence="9" type="primary">LOC110984047</name>
</gene>
<keyword evidence="3" id="KW-0964">Secreted</keyword>
<feature type="domain" description="F5/8 type C" evidence="7">
    <location>
        <begin position="33"/>
        <end position="180"/>
    </location>
</feature>
<dbReference type="AlphaFoldDB" id="A0A8B7Z1Q3"/>
<sequence length="183" mass="19752">MDGATEVQILVLSTLTGPTEPLPTAVECTKGECSSPLGMEDGTILNARISASSSASWAPARGVRLNGKNRWAPQRNAGSWIEVNLGESTVVSGVITQGNPSWRKRPIYVTKYKVSYQNLSSSGRVYVTGGDGNITVFTGNMDSDTPVCNVFDESVEAAVVRIEPIEWYGGVRLRFELLGCRHN</sequence>
<dbReference type="GeneID" id="110984047"/>
<evidence type="ECO:0000256" key="2">
    <source>
        <dbReference type="ARBA" id="ARBA00004613"/>
    </source>
</evidence>
<dbReference type="PROSITE" id="PS01286">
    <property type="entry name" value="FA58C_2"/>
    <property type="match status" value="1"/>
</dbReference>
<reference evidence="9" key="1">
    <citation type="submission" date="2025-08" db="UniProtKB">
        <authorList>
            <consortium name="RefSeq"/>
        </authorList>
    </citation>
    <scope>IDENTIFICATION</scope>
</reference>
<dbReference type="PANTHER" id="PTHR46806">
    <property type="entry name" value="F5/8 TYPE C DOMAIN-CONTAINING PROTEIN"/>
    <property type="match status" value="1"/>
</dbReference>
<keyword evidence="5" id="KW-0472">Membrane</keyword>
<dbReference type="InterPro" id="IPR008979">
    <property type="entry name" value="Galactose-bd-like_sf"/>
</dbReference>
<dbReference type="CDD" id="cd00057">
    <property type="entry name" value="FA58C"/>
    <property type="match status" value="1"/>
</dbReference>
<dbReference type="Proteomes" id="UP000694845">
    <property type="component" value="Unplaced"/>
</dbReference>
<dbReference type="GO" id="GO:0005886">
    <property type="term" value="C:plasma membrane"/>
    <property type="evidence" value="ECO:0007669"/>
    <property type="project" value="TreeGrafter"/>
</dbReference>
<dbReference type="InterPro" id="IPR000421">
    <property type="entry name" value="FA58C"/>
</dbReference>
<dbReference type="Pfam" id="PF00754">
    <property type="entry name" value="F5_F8_type_C"/>
    <property type="match status" value="1"/>
</dbReference>
<evidence type="ECO:0000256" key="1">
    <source>
        <dbReference type="ARBA" id="ARBA00004184"/>
    </source>
</evidence>
<evidence type="ECO:0000256" key="5">
    <source>
        <dbReference type="ARBA" id="ARBA00023136"/>
    </source>
</evidence>
<proteinExistence type="predicted"/>
<dbReference type="KEGG" id="aplc:110984047"/>
<keyword evidence="6" id="KW-1015">Disulfide bond</keyword>
<dbReference type="RefSeq" id="XP_022099534.1">
    <property type="nucleotide sequence ID" value="XM_022243842.1"/>
</dbReference>
<evidence type="ECO:0000313" key="9">
    <source>
        <dbReference type="RefSeq" id="XP_022099534.1"/>
    </source>
</evidence>
<dbReference type="OMA" id="EWRDYIC"/>
<dbReference type="GO" id="GO:0038023">
    <property type="term" value="F:signaling receptor activity"/>
    <property type="evidence" value="ECO:0007669"/>
    <property type="project" value="TreeGrafter"/>
</dbReference>
<dbReference type="PROSITE" id="PS50022">
    <property type="entry name" value="FA58C_3"/>
    <property type="match status" value="1"/>
</dbReference>
<dbReference type="GO" id="GO:0007155">
    <property type="term" value="P:cell adhesion"/>
    <property type="evidence" value="ECO:0007669"/>
    <property type="project" value="UniProtKB-KW"/>
</dbReference>